<proteinExistence type="predicted"/>
<dbReference type="EMBL" id="BPLQ01006946">
    <property type="protein sequence ID" value="GIY26492.1"/>
    <property type="molecule type" value="Genomic_DNA"/>
</dbReference>
<organism evidence="1 2">
    <name type="scientific">Caerostris darwini</name>
    <dbReference type="NCBI Taxonomy" id="1538125"/>
    <lineage>
        <taxon>Eukaryota</taxon>
        <taxon>Metazoa</taxon>
        <taxon>Ecdysozoa</taxon>
        <taxon>Arthropoda</taxon>
        <taxon>Chelicerata</taxon>
        <taxon>Arachnida</taxon>
        <taxon>Araneae</taxon>
        <taxon>Araneomorphae</taxon>
        <taxon>Entelegynae</taxon>
        <taxon>Araneoidea</taxon>
        <taxon>Araneidae</taxon>
        <taxon>Caerostris</taxon>
    </lineage>
</organism>
<evidence type="ECO:0000313" key="2">
    <source>
        <dbReference type="Proteomes" id="UP001054837"/>
    </source>
</evidence>
<gene>
    <name evidence="1" type="ORF">CDAR_223791</name>
</gene>
<accession>A0AAV4S176</accession>
<sequence length="134" mass="15202">MLTTLSARHHYNDAGDNLMRAPRRQDLSRCSRFPPKDLSLWISFTVKKLEEKKIAVALEKTHTRSFSTAPLEGKAIMKQKKTSTTKPFGSFQSFGLHLFLVNVSTLFSIEIPHKRSFPHSHGPAFCHELPLIKG</sequence>
<reference evidence="1 2" key="1">
    <citation type="submission" date="2021-06" db="EMBL/GenBank/DDBJ databases">
        <title>Caerostris darwini draft genome.</title>
        <authorList>
            <person name="Kono N."/>
            <person name="Arakawa K."/>
        </authorList>
    </citation>
    <scope>NUCLEOTIDE SEQUENCE [LARGE SCALE GENOMIC DNA]</scope>
</reference>
<evidence type="ECO:0000313" key="1">
    <source>
        <dbReference type="EMBL" id="GIY26492.1"/>
    </source>
</evidence>
<dbReference type="Proteomes" id="UP001054837">
    <property type="component" value="Unassembled WGS sequence"/>
</dbReference>
<keyword evidence="2" id="KW-1185">Reference proteome</keyword>
<protein>
    <submittedName>
        <fullName evidence="1">Uncharacterized protein</fullName>
    </submittedName>
</protein>
<comment type="caution">
    <text evidence="1">The sequence shown here is derived from an EMBL/GenBank/DDBJ whole genome shotgun (WGS) entry which is preliminary data.</text>
</comment>
<dbReference type="AlphaFoldDB" id="A0AAV4S176"/>
<name>A0AAV4S176_9ARAC</name>